<gene>
    <name evidence="2" type="ORF">FRX31_026820</name>
</gene>
<evidence type="ECO:0000256" key="1">
    <source>
        <dbReference type="SAM" id="MobiDB-lite"/>
    </source>
</evidence>
<feature type="region of interest" description="Disordered" evidence="1">
    <location>
        <begin position="76"/>
        <end position="95"/>
    </location>
</feature>
<feature type="non-terminal residue" evidence="2">
    <location>
        <position position="1"/>
    </location>
</feature>
<feature type="non-terminal residue" evidence="2">
    <location>
        <position position="95"/>
    </location>
</feature>
<comment type="caution">
    <text evidence="2">The sequence shown here is derived from an EMBL/GenBank/DDBJ whole genome shotgun (WGS) entry which is preliminary data.</text>
</comment>
<feature type="compositionally biased region" description="Polar residues" evidence="1">
    <location>
        <begin position="77"/>
        <end position="95"/>
    </location>
</feature>
<name>A0A7J6VFD4_THATH</name>
<proteinExistence type="predicted"/>
<dbReference type="Proteomes" id="UP000554482">
    <property type="component" value="Unassembled WGS sequence"/>
</dbReference>
<dbReference type="InterPro" id="IPR018247">
    <property type="entry name" value="EF_Hand_1_Ca_BS"/>
</dbReference>
<evidence type="ECO:0000313" key="3">
    <source>
        <dbReference type="Proteomes" id="UP000554482"/>
    </source>
</evidence>
<protein>
    <submittedName>
        <fullName evidence="2">Uncharacterized protein</fullName>
    </submittedName>
</protein>
<dbReference type="EMBL" id="JABWDY010033212">
    <property type="protein sequence ID" value="KAF5183593.1"/>
    <property type="molecule type" value="Genomic_DNA"/>
</dbReference>
<keyword evidence="3" id="KW-1185">Reference proteome</keyword>
<organism evidence="2 3">
    <name type="scientific">Thalictrum thalictroides</name>
    <name type="common">Rue-anemone</name>
    <name type="synonym">Anemone thalictroides</name>
    <dbReference type="NCBI Taxonomy" id="46969"/>
    <lineage>
        <taxon>Eukaryota</taxon>
        <taxon>Viridiplantae</taxon>
        <taxon>Streptophyta</taxon>
        <taxon>Embryophyta</taxon>
        <taxon>Tracheophyta</taxon>
        <taxon>Spermatophyta</taxon>
        <taxon>Magnoliopsida</taxon>
        <taxon>Ranunculales</taxon>
        <taxon>Ranunculaceae</taxon>
        <taxon>Thalictroideae</taxon>
        <taxon>Thalictrum</taxon>
    </lineage>
</organism>
<dbReference type="PROSITE" id="PS00018">
    <property type="entry name" value="EF_HAND_1"/>
    <property type="match status" value="1"/>
</dbReference>
<accession>A0A7J6VFD4</accession>
<reference evidence="2 3" key="1">
    <citation type="submission" date="2020-06" db="EMBL/GenBank/DDBJ databases">
        <title>Transcriptomic and genomic resources for Thalictrum thalictroides and T. hernandezii: Facilitating candidate gene discovery in an emerging model plant lineage.</title>
        <authorList>
            <person name="Arias T."/>
            <person name="Riano-Pachon D.M."/>
            <person name="Di Stilio V.S."/>
        </authorList>
    </citation>
    <scope>NUCLEOTIDE SEQUENCE [LARGE SCALE GENOMIC DNA]</scope>
    <source>
        <strain evidence="3">cv. WT478/WT964</strain>
        <tissue evidence="2">Leaves</tissue>
    </source>
</reference>
<evidence type="ECO:0000313" key="2">
    <source>
        <dbReference type="EMBL" id="KAF5183593.1"/>
    </source>
</evidence>
<sequence length="95" mass="10466">PGGVLEVMAISDDGNRSHDKNNGNFVTQEDLDRRFADLEAKIEAQLASLRNLIFGDKKEKKTGELPQHVAALHDTTHSATSLNQITQPNNINSRT</sequence>
<dbReference type="AlphaFoldDB" id="A0A7J6VFD4"/>